<dbReference type="InterPro" id="IPR020806">
    <property type="entry name" value="PKS_PP-bd"/>
</dbReference>
<dbReference type="InterPro" id="IPR045851">
    <property type="entry name" value="AMP-bd_C_sf"/>
</dbReference>
<comment type="caution">
    <text evidence="7">The sequence shown here is derived from an EMBL/GenBank/DDBJ whole genome shotgun (WGS) entry which is preliminary data.</text>
</comment>
<reference evidence="7 8" key="1">
    <citation type="submission" date="2023-01" db="EMBL/GenBank/DDBJ databases">
        <title>Analysis of 21 Apiospora genomes using comparative genomics revels a genus with tremendous synthesis potential of carbohydrate active enzymes and secondary metabolites.</title>
        <authorList>
            <person name="Sorensen T."/>
        </authorList>
    </citation>
    <scope>NUCLEOTIDE SEQUENCE [LARGE SCALE GENOMIC DNA]</scope>
    <source>
        <strain evidence="7 8">CBS 33761</strain>
    </source>
</reference>
<feature type="region of interest" description="Disordered" evidence="5">
    <location>
        <begin position="1396"/>
        <end position="1421"/>
    </location>
</feature>
<evidence type="ECO:0000256" key="1">
    <source>
        <dbReference type="ARBA" id="ARBA00022450"/>
    </source>
</evidence>
<dbReference type="Pfam" id="PF00501">
    <property type="entry name" value="AMP-binding"/>
    <property type="match status" value="1"/>
</dbReference>
<feature type="compositionally biased region" description="Polar residues" evidence="5">
    <location>
        <begin position="79"/>
        <end position="96"/>
    </location>
</feature>
<dbReference type="EMBL" id="JAQQWK010000003">
    <property type="protein sequence ID" value="KAK8044763.1"/>
    <property type="molecule type" value="Genomic_DNA"/>
</dbReference>
<proteinExistence type="inferred from homology"/>
<dbReference type="PANTHER" id="PTHR45527">
    <property type="entry name" value="NONRIBOSOMAL PEPTIDE SYNTHETASE"/>
    <property type="match status" value="1"/>
</dbReference>
<dbReference type="Pfam" id="PF00550">
    <property type="entry name" value="PP-binding"/>
    <property type="match status" value="1"/>
</dbReference>
<dbReference type="Gene3D" id="3.30.559.10">
    <property type="entry name" value="Chloramphenicol acetyltransferase-like domain"/>
    <property type="match status" value="2"/>
</dbReference>
<protein>
    <submittedName>
        <fullName evidence="7">Nonribosomal peptide synthase GliP-like protein</fullName>
    </submittedName>
</protein>
<dbReference type="CDD" id="cd19537">
    <property type="entry name" value="C_NRPS-like"/>
    <property type="match status" value="1"/>
</dbReference>
<sequence>MHNIRLSLLEEIAAVLNTVPLQIDSSISFVRNGGDSLSAIAIASSCRDKQLLVTVGMLMGLDSIDCIIHKLEKTTTSLGSRNETYTNPHSSEQTGSKDIGHILPPRTNHCNGLVWEATDMQLSLIHGGKARLGRNVVRYCETYQTQDIPEVKRAWRALITTEPIFRTIFEDYEDTYLIKEADHVPFTWEETIVMDSKAYETSPTIHNLDTDFMGVAFQAVHLQMGDEIAESKVIWNIHHALMDGYSAVLVLNKHRAILSGGAPSPSPSFVFFLEKVAAFRQTQNATSNSFWDTQGNSLRAAKGELLLPSPRTPVTPVYAREDVIMDISAPELAQKARTAGVTLATIFYTAWALTLSRYVDSNHVFFGVVLSGRTIPIACVGEVIGPLINLVPFDISLPSCLESTGLLKSVFKQSVDLDTFQWNVPRCYAKQKFPSTLDIHFETPILRDSPLGMLQEPETSIVSELPLRVDIHLGGSVRLYYHEHQFYRNDIRQLGKTFARAVSAITNPRLTVALCHEQLVAYESQSLLSLGNFFSTSTATVSGNNETLVDLFHLAAQANLEAIAVEQGTEILTYSNLLSLVVRVSGHLALFVKPGEVVCVHADRTVNWIIAIYAVLEAGGIYCPIDSDLPGDVRDHIFSQSGSRIFIAPYRAFSKAPRPNGSALSVSLEELLERAHSLELVGTIEHRIPSIRPEAGAYVCFTSGSCGSPKGVLCSHQSLVAFQRDFNVRLRSRPGWRVGQIMSPSFDGSIHEIFSALSYGATLVLRSSADPFETLSSVDAAMLVPSVAGLLVPQNYPSLRVLYLVGETVPQALCDTWASEVTTYNMYGPTEATCGATIKELRPYQPPTLGKPNPSTRVYVLDSQKQLVPKGVIGTIYLAGVQVSQGYINKPSETADRFLPDCFGYGVTERMYLTGDRGYWDEQGELCFCGRSDRELKLRGFRVDLDDIEIRIQKAIHGCTGVAVACSDDGTLLAQVQPHDLDVAEVKLILYGVLPSYMVPRHIVSVSEFPRTNAGKLDYKGLKHTAISPPVPPSTSISKTLLHDVAGIWNDILGLSGVKLDVDSSFLELGGHSISQLQLANRLSKLLGRSISPVFIMQSATLGDLVDALHRHLSAPGRSSSPEILKESLISPIELEWCSRYRFGGSSTSSFNVAFGFALEPTAEISNLHKAWNMVLSRHEVLKSNFKWISDVSVQRTLAREPPRVRRMDTIDIEKEINRPFDLERDFLIRILLAPDVLLLVASHIIFDYTSLRLMLQEVDSIYTGVQLAPQSSWTQRPATETRASPAHVTFWKDYLRDVPDPDNSIGSWQPRTSCGGTSYLTRLPREAYAKLRGYVQRKRMTPHQVLLTAVSMALQYHADAVDIVIGVPHLGRRNCWAQERVGLFLEPMPVRIRYPPPPPSPSSSTEVALPPSPTSPTKRAAEGIRDFPKVVQEASQSALGQSIPWHQILDAVGAETKLPDWPLFDVMVSYHEDMGKTHMAGSSARPLFMWTRGSKFKLMVEFSDANDDCLLMRLEYSDECFDTKSILVVARLIAAAFILTVEDRSFEETRATLAQVREGAVAKGNFASSEADELFGMKFEDL</sequence>
<dbReference type="PROSITE" id="PS50075">
    <property type="entry name" value="CARRIER"/>
    <property type="match status" value="1"/>
</dbReference>
<name>A0ABR1TGH8_9PEZI</name>
<evidence type="ECO:0000256" key="3">
    <source>
        <dbReference type="ARBA" id="ARBA00022598"/>
    </source>
</evidence>
<accession>A0ABR1TGH8</accession>
<dbReference type="InterPro" id="IPR000873">
    <property type="entry name" value="AMP-dep_synth/lig_dom"/>
</dbReference>
<evidence type="ECO:0000256" key="2">
    <source>
        <dbReference type="ARBA" id="ARBA00022553"/>
    </source>
</evidence>
<dbReference type="InterPro" id="IPR009081">
    <property type="entry name" value="PP-bd_ACP"/>
</dbReference>
<dbReference type="PROSITE" id="PS00012">
    <property type="entry name" value="PHOSPHOPANTETHEINE"/>
    <property type="match status" value="1"/>
</dbReference>
<dbReference type="Gene3D" id="3.30.559.30">
    <property type="entry name" value="Nonribosomal peptide synthetase, condensation domain"/>
    <property type="match status" value="2"/>
</dbReference>
<dbReference type="Proteomes" id="UP001444661">
    <property type="component" value="Unassembled WGS sequence"/>
</dbReference>
<dbReference type="SMART" id="SM00823">
    <property type="entry name" value="PKS_PP"/>
    <property type="match status" value="1"/>
</dbReference>
<evidence type="ECO:0000313" key="8">
    <source>
        <dbReference type="Proteomes" id="UP001444661"/>
    </source>
</evidence>
<dbReference type="PANTHER" id="PTHR45527:SF11">
    <property type="entry name" value="NONRIBOSOMAL PEPTIDE SYNTHETASE 5"/>
    <property type="match status" value="1"/>
</dbReference>
<dbReference type="Gene3D" id="3.30.300.30">
    <property type="match status" value="1"/>
</dbReference>
<keyword evidence="1" id="KW-0596">Phosphopantetheine</keyword>
<dbReference type="SUPFAM" id="SSF52777">
    <property type="entry name" value="CoA-dependent acyltransferases"/>
    <property type="match status" value="4"/>
</dbReference>
<dbReference type="InterPro" id="IPR006162">
    <property type="entry name" value="Ppantetheine_attach_site"/>
</dbReference>
<dbReference type="SUPFAM" id="SSF47336">
    <property type="entry name" value="ACP-like"/>
    <property type="match status" value="1"/>
</dbReference>
<dbReference type="Gene3D" id="3.40.50.12780">
    <property type="entry name" value="N-terminal domain of ligase-like"/>
    <property type="match status" value="1"/>
</dbReference>
<dbReference type="InterPro" id="IPR001242">
    <property type="entry name" value="Condensation_dom"/>
</dbReference>
<organism evidence="7 8">
    <name type="scientific">Apiospora rasikravindrae</name>
    <dbReference type="NCBI Taxonomy" id="990691"/>
    <lineage>
        <taxon>Eukaryota</taxon>
        <taxon>Fungi</taxon>
        <taxon>Dikarya</taxon>
        <taxon>Ascomycota</taxon>
        <taxon>Pezizomycotina</taxon>
        <taxon>Sordariomycetes</taxon>
        <taxon>Xylariomycetidae</taxon>
        <taxon>Amphisphaeriales</taxon>
        <taxon>Apiosporaceae</taxon>
        <taxon>Apiospora</taxon>
    </lineage>
</organism>
<gene>
    <name evidence="7" type="ORF">PG993_004787</name>
</gene>
<feature type="region of interest" description="Disordered" evidence="5">
    <location>
        <begin position="79"/>
        <end position="101"/>
    </location>
</feature>
<keyword evidence="8" id="KW-1185">Reference proteome</keyword>
<evidence type="ECO:0000313" key="7">
    <source>
        <dbReference type="EMBL" id="KAK8044763.1"/>
    </source>
</evidence>
<dbReference type="Gene3D" id="1.10.1200.10">
    <property type="entry name" value="ACP-like"/>
    <property type="match status" value="1"/>
</dbReference>
<dbReference type="InterPro" id="IPR036736">
    <property type="entry name" value="ACP-like_sf"/>
</dbReference>
<feature type="domain" description="Carrier" evidence="6">
    <location>
        <begin position="1036"/>
        <end position="1113"/>
    </location>
</feature>
<comment type="similarity">
    <text evidence="4">Belongs to the NRP synthetase family.</text>
</comment>
<dbReference type="InterPro" id="IPR023213">
    <property type="entry name" value="CAT-like_dom_sf"/>
</dbReference>
<keyword evidence="3" id="KW-0436">Ligase</keyword>
<dbReference type="InterPro" id="IPR042099">
    <property type="entry name" value="ANL_N_sf"/>
</dbReference>
<dbReference type="SUPFAM" id="SSF56801">
    <property type="entry name" value="Acetyl-CoA synthetase-like"/>
    <property type="match status" value="1"/>
</dbReference>
<evidence type="ECO:0000256" key="5">
    <source>
        <dbReference type="SAM" id="MobiDB-lite"/>
    </source>
</evidence>
<dbReference type="Pfam" id="PF00668">
    <property type="entry name" value="Condensation"/>
    <property type="match status" value="2"/>
</dbReference>
<keyword evidence="2" id="KW-0597">Phosphoprotein</keyword>
<evidence type="ECO:0000259" key="6">
    <source>
        <dbReference type="PROSITE" id="PS50075"/>
    </source>
</evidence>
<evidence type="ECO:0000256" key="4">
    <source>
        <dbReference type="ARBA" id="ARBA00029454"/>
    </source>
</evidence>